<dbReference type="InterPro" id="IPR040738">
    <property type="entry name" value="LPD22"/>
</dbReference>
<evidence type="ECO:0000313" key="5">
    <source>
        <dbReference type="Proteomes" id="UP000216354"/>
    </source>
</evidence>
<feature type="domain" description="Large polyvalent protein associated" evidence="3">
    <location>
        <begin position="31"/>
        <end position="126"/>
    </location>
</feature>
<dbReference type="Pfam" id="PF18834">
    <property type="entry name" value="LPD22"/>
    <property type="match status" value="1"/>
</dbReference>
<dbReference type="Proteomes" id="UP000216354">
    <property type="component" value="Unassembled WGS sequence"/>
</dbReference>
<evidence type="ECO:0000259" key="2">
    <source>
        <dbReference type="Pfam" id="PF18812"/>
    </source>
</evidence>
<protein>
    <recommendedName>
        <fullName evidence="6">Large polyvalent protein associated domain-containing protein</fullName>
    </recommendedName>
</protein>
<dbReference type="EMBL" id="NEVR01000004">
    <property type="protein sequence ID" value="OZI58705.1"/>
    <property type="molecule type" value="Genomic_DNA"/>
</dbReference>
<reference evidence="4 5" key="1">
    <citation type="submission" date="2017-05" db="EMBL/GenBank/DDBJ databases">
        <title>Complete and WGS of Bordetella genogroups.</title>
        <authorList>
            <person name="Spilker T."/>
            <person name="Lipuma J."/>
        </authorList>
    </citation>
    <scope>NUCLEOTIDE SEQUENCE [LARGE SCALE GENOMIC DNA]</scope>
    <source>
        <strain evidence="4 5">AU9795</strain>
    </source>
</reference>
<evidence type="ECO:0008006" key="6">
    <source>
        <dbReference type="Google" id="ProtNLM"/>
    </source>
</evidence>
<dbReference type="InterPro" id="IPR041301">
    <property type="entry name" value="PBECR3"/>
</dbReference>
<sequence length="2052" mass="224309">MASETFDTAAAVAAYLNNPEPTPPDPAASARVSVATALGSNPDLEAELRRVAQRTGVPVDSVRAHPDEVKRAAAVQNYDFERLARDFPTTANYLSGLENARIAHDDVDNLGLVERGARFLGNSGKALISAVPQFNASMWGIGQAAAEALAPLAQPLAGRVLPENPFTRAAQGMAGMRSEQENLVKELMPRAEGNIEAGYYSGLQSLGQMGLAIPAAVATGQPQLALGTLAGVTGGQAYGQARDQGIDPYNALAFAGSQAAIEYATEMIPVGRFLGDLRVGAPFRQMIMRQLAAEIPGEQVATALQDLNEWAVLNPEKPFSEYLAARPDAAVQTLVATIVASGGAVTTARAADIAANRIAGRTVQAEQAERDGQALSEIDVAAAASKLRERAPDDFQEIVRQAMEDGPLQDVYIRAEDLAQSGVDIAALSQVSPAVAAQYAEALAIGGDVRIPLDEYATRVAGTDLSQSLLPLVKTDPAGMTQAEAREFMQTQGEQLRTEVQRVVEEQQGDAAFKQSRDAVHGNVLAQLNQADRFTSDVNRAYADLMANFYAVQAARLGMTPEQMFQQYPVQIRAQGVGQFDQALAAQPPTGWKHSTGGADAAAMWDGAEDAQAVFWTDLQGRLGEDLPDLAGYSHSVDRSAIKHIKGKHGNAETEGRRGQLAVTAADVARIPEIVTAYDDMRSDLRTQQGAQRLAYAKAVDDGVLVYIEDVSRKRNDMRGVSLWKFPSTADAQTVLASALEGGAEKAKARQAGLLGDALRTLSDYESDAQTPSPESSIDPAGRDFNQGAQTARGAYNIDTRTISLLQNADLSTFLHESGHFYLEVLTDIAARPDAPAAVRDDVQKLLDWFGVQDVATWRGMDVDAQRPYHEQLARGFEAYLFEGKAPTAELSGLFQRFRAWMLAVYRNLTALDVQLSDEVRGVFSRMLASTEQIVETEALLDYRPAFTSAEQAGMTTEEWAQYQALGLEATQDAVQQLEARSLRDMRWLSGARSRVIAQMQREAAERRKAVRREVEAEVMAEPVYQARTFMKRGIDPVTGEPAGGPTKLSIAALKDLYANTENAPDWTALGYGQYGMLAEDGLNPDIVADRFGFESGDGLVRAVLAAEDPRDVISVLTDQRMLEQYGDLTDPQSIARAADEAVHNEARGRFIATEVNALQRALGQRQVLARAARQFAEATINRLRIRDLKPSQWTTAEGRAARAAEQALRKNDLQAAAVEKKRQLVNNYAARAAQEAQTEIEKGINYMKRLAGSGAQSGMRGESLAQLNALMARFDLRTSMSLRQIDAAKAQSLADYVASESERLDAVVPDLPAYILDESYRRHYKDMSVEEFRGLVDSVRQLAKLARREQEMYTALRQMTFDQERSALLARMREFNPEAFNPETGAPLAREPEFVPSIRRSVAKLGDGFAGEFLNAETILDILEGGEFGQVHESLFGRMSGRANWKATRLERVYNDMAPVLKQWTLKERRDYGRKGIFVTSIRTSITRENALVAALLYGSADGRTRLRNYGWGDEQMRGVIDMLDERDWKLANAVWDQFDKKLWPELEALNKRTRGKAPPKVEALPFETRFGEQRGGYFRLKYDTDLDERAHRLDEGAAVKELLGGGMGMAAKTNQGSSTERKDGVQMRPRLDLGVFVEAVNETVHDLALREAVADTMRLLNDKGVQTAIKSAVGVPAYRALVGRVREVAAPPRNPSGFIEKTLAVARKNTIVVLMSGVWTALQNVIGLVPALTRVNAGNLGLEVARFYSPAMAERYRFVMENSTYMRNRYRSFDRDLADTTAQLTVKGRLLPDTATMLALMGAVDRGVSVPLWNAAFKDGMAQFENDNAKAADYADHVVRQTQGSGRDVDLPKIMSGHGGYGQLKRVFTMFYSYFNSQLQMLVRAGAIGRQEAKTNPAMAVARFTYRFVLIAVLPAVLTEMFNPNGGGDDDDDWLKRYGRAIAMYGAGMFPIVRDLASYTWSTFDDDYFNFGFKISPVQSAGEGLVKGTQSLIDIIAGEGDIKDTKNLIMGASYATGMPGKLISDFVTGANAWMEGETGPQGLLFGAPRN</sequence>
<feature type="domain" description="Phage-Barnase-EndoU-ColicinE5/D-RelE like nuclease 3" evidence="2">
    <location>
        <begin position="629"/>
        <end position="729"/>
    </location>
</feature>
<feature type="region of interest" description="Disordered" evidence="1">
    <location>
        <begin position="765"/>
        <end position="786"/>
    </location>
</feature>
<accession>A0ABX4EW52</accession>
<name>A0ABX4EW52_9BORD</name>
<gene>
    <name evidence="4" type="ORF">CAL27_18660</name>
</gene>
<keyword evidence="5" id="KW-1185">Reference proteome</keyword>
<evidence type="ECO:0000313" key="4">
    <source>
        <dbReference type="EMBL" id="OZI58705.1"/>
    </source>
</evidence>
<proteinExistence type="predicted"/>
<comment type="caution">
    <text evidence="4">The sequence shown here is derived from an EMBL/GenBank/DDBJ whole genome shotgun (WGS) entry which is preliminary data.</text>
</comment>
<evidence type="ECO:0000256" key="1">
    <source>
        <dbReference type="SAM" id="MobiDB-lite"/>
    </source>
</evidence>
<evidence type="ECO:0000259" key="3">
    <source>
        <dbReference type="Pfam" id="PF18834"/>
    </source>
</evidence>
<dbReference type="Pfam" id="PF18812">
    <property type="entry name" value="PBECR3"/>
    <property type="match status" value="1"/>
</dbReference>
<organism evidence="4 5">
    <name type="scientific">Bordetella genomosp. 1</name>
    <dbReference type="NCBI Taxonomy" id="1395607"/>
    <lineage>
        <taxon>Bacteria</taxon>
        <taxon>Pseudomonadati</taxon>
        <taxon>Pseudomonadota</taxon>
        <taxon>Betaproteobacteria</taxon>
        <taxon>Burkholderiales</taxon>
        <taxon>Alcaligenaceae</taxon>
        <taxon>Bordetella</taxon>
    </lineage>
</organism>
<dbReference type="RefSeq" id="WP_094832429.1">
    <property type="nucleotide sequence ID" value="NZ_NEVR01000004.1"/>
</dbReference>